<evidence type="ECO:0000259" key="25">
    <source>
        <dbReference type="PROSITE" id="PS51256"/>
    </source>
</evidence>
<dbReference type="Gene3D" id="1.10.510.10">
    <property type="entry name" value="Transferase(Phosphotransferase) domain 1"/>
    <property type="match status" value="1"/>
</dbReference>
<evidence type="ECO:0000256" key="7">
    <source>
        <dbReference type="ARBA" id="ARBA00022723"/>
    </source>
</evidence>
<evidence type="ECO:0000256" key="14">
    <source>
        <dbReference type="ARBA" id="ARBA00023136"/>
    </source>
</evidence>
<dbReference type="GeneID" id="116949461"/>
<proteinExistence type="inferred from homology"/>
<dbReference type="GO" id="GO:0004675">
    <property type="term" value="F:transmembrane receptor protein serine/threonine kinase activity"/>
    <property type="evidence" value="ECO:0007669"/>
    <property type="project" value="UniProtKB-EC"/>
</dbReference>
<feature type="domain" description="Protein kinase" evidence="24">
    <location>
        <begin position="222"/>
        <end position="512"/>
    </location>
</feature>
<dbReference type="Gene3D" id="3.30.200.20">
    <property type="entry name" value="Phosphorylase Kinase, domain 1"/>
    <property type="match status" value="1"/>
</dbReference>
<dbReference type="InterPro" id="IPR000333">
    <property type="entry name" value="TGFB_receptor"/>
</dbReference>
<feature type="signal peptide" evidence="23">
    <location>
        <begin position="1"/>
        <end position="45"/>
    </location>
</feature>
<feature type="transmembrane region" description="Helical" evidence="22">
    <location>
        <begin position="140"/>
        <end position="162"/>
    </location>
</feature>
<evidence type="ECO:0000256" key="1">
    <source>
        <dbReference type="ARBA" id="ARBA00004479"/>
    </source>
</evidence>
<protein>
    <recommendedName>
        <fullName evidence="22">Serine/threonine-protein kinase receptor</fullName>
        <ecNumber evidence="22">2.7.11.30</ecNumber>
    </recommendedName>
</protein>
<keyword evidence="6" id="KW-0053">Apoptosis</keyword>
<organism evidence="26 27">
    <name type="scientific">Petromyzon marinus</name>
    <name type="common">Sea lamprey</name>
    <dbReference type="NCBI Taxonomy" id="7757"/>
    <lineage>
        <taxon>Eukaryota</taxon>
        <taxon>Metazoa</taxon>
        <taxon>Chordata</taxon>
        <taxon>Craniata</taxon>
        <taxon>Vertebrata</taxon>
        <taxon>Cyclostomata</taxon>
        <taxon>Hyperoartia</taxon>
        <taxon>Petromyzontiformes</taxon>
        <taxon>Petromyzontidae</taxon>
        <taxon>Petromyzon</taxon>
    </lineage>
</organism>
<keyword evidence="12 22" id="KW-0460">Magnesium</keyword>
<feature type="binding site" evidence="21">
    <location>
        <position position="249"/>
    </location>
    <ligand>
        <name>ATP</name>
        <dbReference type="ChEBI" id="CHEBI:30616"/>
    </ligand>
</feature>
<sequence>MAKRWWWWRRLCGLQGPRASCPSGPPVLAALSLASIACLLQPATGLRCVCQLCARSNFTCETDGLCLVSVTHTPDNGMAYIRVCIPARDLQPPDRPFFCARSAPPSRTRCCNTDFCNDVDLSLSDPAEREADSEFGPLEMVVAVGVPACLLCLLVTAGLCILRGHRGTRRALHVPLHTKEPLPLEQVFIDEGTSIRDLYDNTTTGSGSGLPLLVQRTIARTIMLQDSIGKGRFGEVWRGRWRGEDVAVKIFSSREERSWFREAEIYQTVMLRHENILGFIAADNKDNGTWTQLWLVSDYHELGSLFDYLNRFSLSVEELVKFSLSVASGLAHLHMDIVGTQGKPAIAHRDIKSKNILVKRNRTCCIADLGLAVRHDSTTDSIDIAPNNRVGTKRYMAPEVLDDTINMKHFDSFKRGDIYAFGLVLWEISRRCVVGGITEDYQLPYHDMVSPDPSVDDMRRVVCEQSLRPNVPNRWQSSESLRVMGRVMRECWYANASARLTALRVKKSLSQLSQLEDIKM</sequence>
<evidence type="ECO:0000256" key="20">
    <source>
        <dbReference type="ARBA" id="ARBA00093311"/>
    </source>
</evidence>
<dbReference type="Pfam" id="PF08515">
    <property type="entry name" value="TGF_beta_GS"/>
    <property type="match status" value="1"/>
</dbReference>
<evidence type="ECO:0000256" key="19">
    <source>
        <dbReference type="ARBA" id="ARBA00064912"/>
    </source>
</evidence>
<evidence type="ECO:0000256" key="17">
    <source>
        <dbReference type="ARBA" id="ARBA00047681"/>
    </source>
</evidence>
<keyword evidence="13 22" id="KW-1133">Transmembrane helix</keyword>
<dbReference type="SUPFAM" id="SSF57302">
    <property type="entry name" value="Snake toxin-like"/>
    <property type="match status" value="1"/>
</dbReference>
<keyword evidence="7 22" id="KW-0479">Metal-binding</keyword>
<dbReference type="SMART" id="SM00220">
    <property type="entry name" value="S_TKc"/>
    <property type="match status" value="1"/>
</dbReference>
<dbReference type="Pfam" id="PF07714">
    <property type="entry name" value="PK_Tyr_Ser-Thr"/>
    <property type="match status" value="1"/>
</dbReference>
<dbReference type="CDD" id="cd14143">
    <property type="entry name" value="STKc_TGFbR1_ACVR1b_ACVR1c"/>
    <property type="match status" value="1"/>
</dbReference>
<keyword evidence="3 22" id="KW-0723">Serine/threonine-protein kinase</keyword>
<evidence type="ECO:0000256" key="23">
    <source>
        <dbReference type="SAM" id="SignalP"/>
    </source>
</evidence>
<keyword evidence="5 22" id="KW-0812">Transmembrane</keyword>
<evidence type="ECO:0000256" key="12">
    <source>
        <dbReference type="ARBA" id="ARBA00022842"/>
    </source>
</evidence>
<dbReference type="InterPro" id="IPR017441">
    <property type="entry name" value="Protein_kinase_ATP_BS"/>
</dbReference>
<evidence type="ECO:0000256" key="8">
    <source>
        <dbReference type="ARBA" id="ARBA00022729"/>
    </source>
</evidence>
<dbReference type="InterPro" id="IPR003605">
    <property type="entry name" value="GS_dom"/>
</dbReference>
<comment type="subunit">
    <text evidence="19">Binds the type 2 receptor protein ACVR2A.</text>
</comment>
<evidence type="ECO:0000256" key="13">
    <source>
        <dbReference type="ARBA" id="ARBA00022989"/>
    </source>
</evidence>
<dbReference type="EC" id="2.7.11.30" evidence="22"/>
<dbReference type="PROSITE" id="PS00108">
    <property type="entry name" value="PROTEIN_KINASE_ST"/>
    <property type="match status" value="1"/>
</dbReference>
<accession>A0AAJ7TSG0</accession>
<evidence type="ECO:0000256" key="18">
    <source>
        <dbReference type="ARBA" id="ARBA00048773"/>
    </source>
</evidence>
<dbReference type="GO" id="GO:0005886">
    <property type="term" value="C:plasma membrane"/>
    <property type="evidence" value="ECO:0007669"/>
    <property type="project" value="TreeGrafter"/>
</dbReference>
<dbReference type="FunFam" id="3.30.200.20:FF:000023">
    <property type="entry name" value="Receptor protein serine/threonine kinase"/>
    <property type="match status" value="1"/>
</dbReference>
<evidence type="ECO:0000256" key="16">
    <source>
        <dbReference type="ARBA" id="ARBA00023211"/>
    </source>
</evidence>
<gene>
    <name evidence="27" type="primary">LOC116949461</name>
</gene>
<evidence type="ECO:0000256" key="4">
    <source>
        <dbReference type="ARBA" id="ARBA00022679"/>
    </source>
</evidence>
<comment type="catalytic activity">
    <reaction evidence="17">
        <text>L-seryl-[receptor-protein] + ATP = O-phospho-L-seryl-[receptor-protein] + ADP + H(+)</text>
        <dbReference type="Rhea" id="RHEA:18673"/>
        <dbReference type="Rhea" id="RHEA-COMP:11022"/>
        <dbReference type="Rhea" id="RHEA-COMP:11023"/>
        <dbReference type="ChEBI" id="CHEBI:15378"/>
        <dbReference type="ChEBI" id="CHEBI:29999"/>
        <dbReference type="ChEBI" id="CHEBI:30616"/>
        <dbReference type="ChEBI" id="CHEBI:83421"/>
        <dbReference type="ChEBI" id="CHEBI:456216"/>
        <dbReference type="EC" id="2.7.11.30"/>
    </reaction>
</comment>
<evidence type="ECO:0000256" key="6">
    <source>
        <dbReference type="ARBA" id="ARBA00022703"/>
    </source>
</evidence>
<dbReference type="GO" id="GO:0071363">
    <property type="term" value="P:cellular response to growth factor stimulus"/>
    <property type="evidence" value="ECO:0007669"/>
    <property type="project" value="TreeGrafter"/>
</dbReference>
<dbReference type="InterPro" id="IPR045860">
    <property type="entry name" value="Snake_toxin-like_sf"/>
</dbReference>
<evidence type="ECO:0000256" key="2">
    <source>
        <dbReference type="ARBA" id="ARBA00009605"/>
    </source>
</evidence>
<dbReference type="InterPro" id="IPR008271">
    <property type="entry name" value="Ser/Thr_kinase_AS"/>
</dbReference>
<dbReference type="PROSITE" id="PS51256">
    <property type="entry name" value="GS"/>
    <property type="match status" value="1"/>
</dbReference>
<keyword evidence="15 22" id="KW-0675">Receptor</keyword>
<dbReference type="GO" id="GO:0006915">
    <property type="term" value="P:apoptotic process"/>
    <property type="evidence" value="ECO:0007669"/>
    <property type="project" value="UniProtKB-KW"/>
</dbReference>
<dbReference type="PRINTS" id="PR00653">
    <property type="entry name" value="ACTIVIN2R"/>
</dbReference>
<evidence type="ECO:0000256" key="5">
    <source>
        <dbReference type="ARBA" id="ARBA00022692"/>
    </source>
</evidence>
<dbReference type="Gene3D" id="2.10.60.10">
    <property type="entry name" value="CD59"/>
    <property type="match status" value="1"/>
</dbReference>
<evidence type="ECO:0000256" key="21">
    <source>
        <dbReference type="PROSITE-ProRule" id="PRU10141"/>
    </source>
</evidence>
<comment type="catalytic activity">
    <reaction evidence="18 22">
        <text>L-threonyl-[receptor-protein] + ATP = O-phospho-L-threonyl-[receptor-protein] + ADP + H(+)</text>
        <dbReference type="Rhea" id="RHEA:44880"/>
        <dbReference type="Rhea" id="RHEA-COMP:11024"/>
        <dbReference type="Rhea" id="RHEA-COMP:11025"/>
        <dbReference type="ChEBI" id="CHEBI:15378"/>
        <dbReference type="ChEBI" id="CHEBI:30013"/>
        <dbReference type="ChEBI" id="CHEBI:30616"/>
        <dbReference type="ChEBI" id="CHEBI:61977"/>
        <dbReference type="ChEBI" id="CHEBI:456216"/>
        <dbReference type="EC" id="2.7.11.30"/>
    </reaction>
</comment>
<comment type="function">
    <text evidence="20">Serine/threonine protein kinase which forms a receptor complex on ligand binding. The receptor complex consists of 2 type II and 2 type I transmembrane serine/threonine kinases. Type II receptors phosphorylate and activate type I receptors which autophosphorylate, then bind and activate SMAD transcriptional regulators, SMAD2 and SMAD3. Receptor for activin AB, activin B, activin E and NODAL. Upon NODAL binding, activation results in increased apoptosis and reduced proliferation through suppression of AKT signaling and the activation of Smad2-dependent signaling pathway in pancreatic beta-cells, trophoblasts, epithelial or neuronal cells. Acts as a positive regulator for macrophage activation partially through down-regulation of PPARG expression.</text>
</comment>
<keyword evidence="16 22" id="KW-0464">Manganese</keyword>
<dbReference type="GO" id="GO:0005524">
    <property type="term" value="F:ATP binding"/>
    <property type="evidence" value="ECO:0007669"/>
    <property type="project" value="UniProtKB-UniRule"/>
</dbReference>
<dbReference type="Pfam" id="PF01064">
    <property type="entry name" value="Activin_recp"/>
    <property type="match status" value="1"/>
</dbReference>
<evidence type="ECO:0000256" key="9">
    <source>
        <dbReference type="ARBA" id="ARBA00022741"/>
    </source>
</evidence>
<evidence type="ECO:0000256" key="10">
    <source>
        <dbReference type="ARBA" id="ARBA00022777"/>
    </source>
</evidence>
<feature type="domain" description="GS" evidence="25">
    <location>
        <begin position="193"/>
        <end position="221"/>
    </location>
</feature>
<evidence type="ECO:0000256" key="15">
    <source>
        <dbReference type="ARBA" id="ARBA00023170"/>
    </source>
</evidence>
<dbReference type="GO" id="GO:0043235">
    <property type="term" value="C:receptor complex"/>
    <property type="evidence" value="ECO:0007669"/>
    <property type="project" value="TreeGrafter"/>
</dbReference>
<keyword evidence="26" id="KW-1185">Reference proteome</keyword>
<dbReference type="FunFam" id="1.10.510.10:FF:000045">
    <property type="entry name" value="Receptor protein serine/threonine kinase"/>
    <property type="match status" value="1"/>
</dbReference>
<evidence type="ECO:0000256" key="22">
    <source>
        <dbReference type="RuleBase" id="RU361271"/>
    </source>
</evidence>
<name>A0AAJ7TSG0_PETMA</name>
<keyword evidence="4 22" id="KW-0808">Transferase</keyword>
<dbReference type="FunFam" id="2.10.60.10:FF:000007">
    <property type="entry name" value="Receptor protein serine/threonine kinase"/>
    <property type="match status" value="1"/>
</dbReference>
<dbReference type="InterPro" id="IPR000719">
    <property type="entry name" value="Prot_kinase_dom"/>
</dbReference>
<comment type="subcellular location">
    <subcellularLocation>
        <location evidence="1 22">Membrane</location>
        <topology evidence="1 22">Single-pass type I membrane protein</topology>
    </subcellularLocation>
</comment>
<evidence type="ECO:0000256" key="3">
    <source>
        <dbReference type="ARBA" id="ARBA00022527"/>
    </source>
</evidence>
<comment type="similarity">
    <text evidence="2 22">Belongs to the protein kinase superfamily. TKL Ser/Thr protein kinase family. TGFB receptor subfamily.</text>
</comment>
<evidence type="ECO:0000313" key="27">
    <source>
        <dbReference type="RefSeq" id="XP_032822734.1"/>
    </source>
</evidence>
<dbReference type="AlphaFoldDB" id="A0AAJ7TSG0"/>
<keyword evidence="8 23" id="KW-0732">Signal</keyword>
<dbReference type="InterPro" id="IPR011009">
    <property type="entry name" value="Kinase-like_dom_sf"/>
</dbReference>
<keyword evidence="10 22" id="KW-0418">Kinase</keyword>
<dbReference type="InterPro" id="IPR000472">
    <property type="entry name" value="Activin_recp"/>
</dbReference>
<dbReference type="SMART" id="SM00467">
    <property type="entry name" value="GS"/>
    <property type="match status" value="1"/>
</dbReference>
<feature type="chain" id="PRO_5042497135" description="Serine/threonine-protein kinase receptor" evidence="23">
    <location>
        <begin position="46"/>
        <end position="520"/>
    </location>
</feature>
<dbReference type="SUPFAM" id="SSF56112">
    <property type="entry name" value="Protein kinase-like (PK-like)"/>
    <property type="match status" value="1"/>
</dbReference>
<dbReference type="Proteomes" id="UP001318040">
    <property type="component" value="Chromosome 2"/>
</dbReference>
<evidence type="ECO:0000313" key="26">
    <source>
        <dbReference type="Proteomes" id="UP001318040"/>
    </source>
</evidence>
<dbReference type="PANTHER" id="PTHR23255">
    <property type="entry name" value="TRANSFORMING GROWTH FACTOR-BETA RECEPTOR TYPE I AND II"/>
    <property type="match status" value="1"/>
</dbReference>
<dbReference type="PANTHER" id="PTHR23255:SF71">
    <property type="entry name" value="RECEPTOR PROTEIN SERINE_THREONINE KINASE"/>
    <property type="match status" value="1"/>
</dbReference>
<dbReference type="PROSITE" id="PS00107">
    <property type="entry name" value="PROTEIN_KINASE_ATP"/>
    <property type="match status" value="1"/>
</dbReference>
<evidence type="ECO:0000256" key="11">
    <source>
        <dbReference type="ARBA" id="ARBA00022840"/>
    </source>
</evidence>
<keyword evidence="9 21" id="KW-0547">Nucleotide-binding</keyword>
<dbReference type="GO" id="GO:0046872">
    <property type="term" value="F:metal ion binding"/>
    <property type="evidence" value="ECO:0007669"/>
    <property type="project" value="UniProtKB-KW"/>
</dbReference>
<dbReference type="RefSeq" id="XP_032822734.1">
    <property type="nucleotide sequence ID" value="XM_032966843.1"/>
</dbReference>
<evidence type="ECO:0000259" key="24">
    <source>
        <dbReference type="PROSITE" id="PS50011"/>
    </source>
</evidence>
<keyword evidence="11 21" id="KW-0067">ATP-binding</keyword>
<dbReference type="InterPro" id="IPR001245">
    <property type="entry name" value="Ser-Thr/Tyr_kinase_cat_dom"/>
</dbReference>
<reference evidence="27" key="1">
    <citation type="submission" date="2025-08" db="UniProtKB">
        <authorList>
            <consortium name="RefSeq"/>
        </authorList>
    </citation>
    <scope>IDENTIFICATION</scope>
    <source>
        <tissue evidence="27">Sperm</tissue>
    </source>
</reference>
<comment type="cofactor">
    <cofactor evidence="22">
        <name>Mg(2+)</name>
        <dbReference type="ChEBI" id="CHEBI:18420"/>
    </cofactor>
    <cofactor evidence="22">
        <name>Mn(2+)</name>
        <dbReference type="ChEBI" id="CHEBI:29035"/>
    </cofactor>
</comment>
<dbReference type="PROSITE" id="PS50011">
    <property type="entry name" value="PROTEIN_KINASE_DOM"/>
    <property type="match status" value="1"/>
</dbReference>
<keyword evidence="14 22" id="KW-0472">Membrane</keyword>